<dbReference type="InterPro" id="IPR050351">
    <property type="entry name" value="BphY/WalK/GraS-like"/>
</dbReference>
<evidence type="ECO:0000256" key="7">
    <source>
        <dbReference type="ARBA" id="ARBA00023012"/>
    </source>
</evidence>
<evidence type="ECO:0000259" key="10">
    <source>
        <dbReference type="PROSITE" id="PS50885"/>
    </source>
</evidence>
<dbReference type="SMART" id="SM00304">
    <property type="entry name" value="HAMP"/>
    <property type="match status" value="1"/>
</dbReference>
<dbReference type="Gene3D" id="1.10.287.130">
    <property type="match status" value="1"/>
</dbReference>
<evidence type="ECO:0000256" key="3">
    <source>
        <dbReference type="ARBA" id="ARBA00012438"/>
    </source>
</evidence>
<evidence type="ECO:0000256" key="4">
    <source>
        <dbReference type="ARBA" id="ARBA00022553"/>
    </source>
</evidence>
<gene>
    <name evidence="11" type="ORF">SAMN05660742_104186</name>
</gene>
<dbReference type="EMBL" id="FNZK01000004">
    <property type="protein sequence ID" value="SEJ21481.1"/>
    <property type="molecule type" value="Genomic_DNA"/>
</dbReference>
<evidence type="ECO:0000313" key="12">
    <source>
        <dbReference type="Proteomes" id="UP000199662"/>
    </source>
</evidence>
<dbReference type="InterPro" id="IPR003660">
    <property type="entry name" value="HAMP_dom"/>
</dbReference>
<dbReference type="SUPFAM" id="SSF55874">
    <property type="entry name" value="ATPase domain of HSP90 chaperone/DNA topoisomerase II/histidine kinase"/>
    <property type="match status" value="1"/>
</dbReference>
<dbReference type="Proteomes" id="UP000199662">
    <property type="component" value="Unassembled WGS sequence"/>
</dbReference>
<dbReference type="Pfam" id="PF00672">
    <property type="entry name" value="HAMP"/>
    <property type="match status" value="1"/>
</dbReference>
<dbReference type="STRING" id="84035.SAMN05660742_104186"/>
<evidence type="ECO:0000256" key="5">
    <source>
        <dbReference type="ARBA" id="ARBA00022679"/>
    </source>
</evidence>
<dbReference type="InterPro" id="IPR004358">
    <property type="entry name" value="Sig_transdc_His_kin-like_C"/>
</dbReference>
<comment type="catalytic activity">
    <reaction evidence="1">
        <text>ATP + protein L-histidine = ADP + protein N-phospho-L-histidine.</text>
        <dbReference type="EC" id="2.7.13.3"/>
    </reaction>
</comment>
<reference evidence="11 12" key="1">
    <citation type="submission" date="2016-10" db="EMBL/GenBank/DDBJ databases">
        <authorList>
            <person name="de Groot N.N."/>
        </authorList>
    </citation>
    <scope>NUCLEOTIDE SEQUENCE [LARGE SCALE GENOMIC DNA]</scope>
    <source>
        <strain evidence="11 12">DSM 2179</strain>
    </source>
</reference>
<dbReference type="InterPro" id="IPR005467">
    <property type="entry name" value="His_kinase_dom"/>
</dbReference>
<evidence type="ECO:0000256" key="8">
    <source>
        <dbReference type="SAM" id="Phobius"/>
    </source>
</evidence>
<proteinExistence type="predicted"/>
<dbReference type="SUPFAM" id="SSF47384">
    <property type="entry name" value="Homodimeric domain of signal transducing histidine kinase"/>
    <property type="match status" value="1"/>
</dbReference>
<protein>
    <recommendedName>
        <fullName evidence="3">histidine kinase</fullName>
        <ecNumber evidence="3">2.7.13.3</ecNumber>
    </recommendedName>
</protein>
<dbReference type="PANTHER" id="PTHR45453">
    <property type="entry name" value="PHOSPHATE REGULON SENSOR PROTEIN PHOR"/>
    <property type="match status" value="1"/>
</dbReference>
<feature type="domain" description="HAMP" evidence="10">
    <location>
        <begin position="89"/>
        <end position="141"/>
    </location>
</feature>
<evidence type="ECO:0000313" key="11">
    <source>
        <dbReference type="EMBL" id="SEJ21481.1"/>
    </source>
</evidence>
<dbReference type="GO" id="GO:0004721">
    <property type="term" value="F:phosphoprotein phosphatase activity"/>
    <property type="evidence" value="ECO:0007669"/>
    <property type="project" value="TreeGrafter"/>
</dbReference>
<organism evidence="11 12">
    <name type="scientific">Propionispira arboris</name>
    <dbReference type="NCBI Taxonomy" id="84035"/>
    <lineage>
        <taxon>Bacteria</taxon>
        <taxon>Bacillati</taxon>
        <taxon>Bacillota</taxon>
        <taxon>Negativicutes</taxon>
        <taxon>Selenomonadales</taxon>
        <taxon>Selenomonadaceae</taxon>
        <taxon>Propionispira</taxon>
    </lineage>
</organism>
<dbReference type="PRINTS" id="PR00344">
    <property type="entry name" value="BCTRLSENSOR"/>
</dbReference>
<accession>A0A1H6WX23</accession>
<dbReference type="AlphaFoldDB" id="A0A1H6WX23"/>
<dbReference type="CDD" id="cd06225">
    <property type="entry name" value="HAMP"/>
    <property type="match status" value="1"/>
</dbReference>
<dbReference type="PROSITE" id="PS50109">
    <property type="entry name" value="HIS_KIN"/>
    <property type="match status" value="1"/>
</dbReference>
<dbReference type="SMART" id="SM00388">
    <property type="entry name" value="HisKA"/>
    <property type="match status" value="1"/>
</dbReference>
<dbReference type="EC" id="2.7.13.3" evidence="3"/>
<dbReference type="Gene3D" id="6.10.340.10">
    <property type="match status" value="1"/>
</dbReference>
<feature type="transmembrane region" description="Helical" evidence="8">
    <location>
        <begin position="69"/>
        <end position="88"/>
    </location>
</feature>
<dbReference type="GO" id="GO:0005886">
    <property type="term" value="C:plasma membrane"/>
    <property type="evidence" value="ECO:0007669"/>
    <property type="project" value="TreeGrafter"/>
</dbReference>
<dbReference type="PROSITE" id="PS50885">
    <property type="entry name" value="HAMP"/>
    <property type="match status" value="1"/>
</dbReference>
<dbReference type="SUPFAM" id="SSF158472">
    <property type="entry name" value="HAMP domain-like"/>
    <property type="match status" value="1"/>
</dbReference>
<keyword evidence="6 11" id="KW-0418">Kinase</keyword>
<feature type="transmembrane region" description="Helical" evidence="8">
    <location>
        <begin position="7"/>
        <end position="30"/>
    </location>
</feature>
<keyword evidence="7" id="KW-0902">Two-component regulatory system</keyword>
<name>A0A1H6WX23_9FIRM</name>
<dbReference type="InterPro" id="IPR003661">
    <property type="entry name" value="HisK_dim/P_dom"/>
</dbReference>
<keyword evidence="5" id="KW-0808">Transferase</keyword>
<evidence type="ECO:0000256" key="1">
    <source>
        <dbReference type="ARBA" id="ARBA00000085"/>
    </source>
</evidence>
<evidence type="ECO:0000259" key="9">
    <source>
        <dbReference type="PROSITE" id="PS50109"/>
    </source>
</evidence>
<dbReference type="PANTHER" id="PTHR45453:SF1">
    <property type="entry name" value="PHOSPHATE REGULON SENSOR PROTEIN PHOR"/>
    <property type="match status" value="1"/>
</dbReference>
<keyword evidence="8" id="KW-0472">Membrane</keyword>
<dbReference type="GO" id="GO:0016036">
    <property type="term" value="P:cellular response to phosphate starvation"/>
    <property type="evidence" value="ECO:0007669"/>
    <property type="project" value="TreeGrafter"/>
</dbReference>
<evidence type="ECO:0000256" key="2">
    <source>
        <dbReference type="ARBA" id="ARBA00004370"/>
    </source>
</evidence>
<dbReference type="InterPro" id="IPR003594">
    <property type="entry name" value="HATPase_dom"/>
</dbReference>
<keyword evidence="12" id="KW-1185">Reference proteome</keyword>
<dbReference type="Pfam" id="PF00512">
    <property type="entry name" value="HisKA"/>
    <property type="match status" value="1"/>
</dbReference>
<dbReference type="InterPro" id="IPR036890">
    <property type="entry name" value="HATPase_C_sf"/>
</dbReference>
<dbReference type="Pfam" id="PF02518">
    <property type="entry name" value="HATPase_c"/>
    <property type="match status" value="1"/>
</dbReference>
<dbReference type="CDD" id="cd00082">
    <property type="entry name" value="HisKA"/>
    <property type="match status" value="1"/>
</dbReference>
<dbReference type="SMART" id="SM00387">
    <property type="entry name" value="HATPase_c"/>
    <property type="match status" value="1"/>
</dbReference>
<dbReference type="Gene3D" id="3.30.565.10">
    <property type="entry name" value="Histidine kinase-like ATPase, C-terminal domain"/>
    <property type="match status" value="1"/>
</dbReference>
<sequence length="369" mass="41132">MFKMNSIIYRITGLTFLLIMITVVVLIYLANVQMTQLFQEYLVLQHNGQPAMSMGLSENHFLTSVHESLLWVGLVIVLIGLLASYVLARSITIPLRKLSSAAGKIEKGELEQTVLVKGKDEIGNLAKIFNRMSQVLATNEKMRKELLANIAHELRTPLSIIQGNLEGLIDGVISPTANRFFSMQEEMMRLNRLVTDLRDLSLAEVHQLELKKTPTDMNKIISRAGAMMQPLADEKELKLCYDLAEKLPVLMIDGDRINQVIYNILGNAIRYTLTGGEIHLKSNIRKDQNGTVWVQVVVQDNGPGIEKDDLPYVFNHFYRGEKSRNRQSGGSGIGLAIAKQFVENHNGEISVSSDIGKGTLFSISLPVEG</sequence>
<keyword evidence="8" id="KW-1133">Transmembrane helix</keyword>
<comment type="subcellular location">
    <subcellularLocation>
        <location evidence="2">Membrane</location>
    </subcellularLocation>
</comment>
<dbReference type="GO" id="GO:0000155">
    <property type="term" value="F:phosphorelay sensor kinase activity"/>
    <property type="evidence" value="ECO:0007669"/>
    <property type="project" value="InterPro"/>
</dbReference>
<keyword evidence="4" id="KW-0597">Phosphoprotein</keyword>
<dbReference type="FunFam" id="3.30.565.10:FF:000006">
    <property type="entry name" value="Sensor histidine kinase WalK"/>
    <property type="match status" value="1"/>
</dbReference>
<dbReference type="InterPro" id="IPR036097">
    <property type="entry name" value="HisK_dim/P_sf"/>
</dbReference>
<keyword evidence="8" id="KW-0812">Transmembrane</keyword>
<feature type="domain" description="Histidine kinase" evidence="9">
    <location>
        <begin position="149"/>
        <end position="369"/>
    </location>
</feature>
<evidence type="ECO:0000256" key="6">
    <source>
        <dbReference type="ARBA" id="ARBA00022777"/>
    </source>
</evidence>